<dbReference type="AlphaFoldDB" id="A0A239IQN0"/>
<evidence type="ECO:0000256" key="3">
    <source>
        <dbReference type="ARBA" id="ARBA00022598"/>
    </source>
</evidence>
<dbReference type="SUPFAM" id="SSF55931">
    <property type="entry name" value="Glutamine synthetase/guanido kinase"/>
    <property type="match status" value="1"/>
</dbReference>
<organism evidence="11 12">
    <name type="scientific">Granulicella rosea</name>
    <dbReference type="NCBI Taxonomy" id="474952"/>
    <lineage>
        <taxon>Bacteria</taxon>
        <taxon>Pseudomonadati</taxon>
        <taxon>Acidobacteriota</taxon>
        <taxon>Terriglobia</taxon>
        <taxon>Terriglobales</taxon>
        <taxon>Acidobacteriaceae</taxon>
        <taxon>Granulicella</taxon>
    </lineage>
</organism>
<dbReference type="GO" id="GO:0005524">
    <property type="term" value="F:ATP binding"/>
    <property type="evidence" value="ECO:0007669"/>
    <property type="project" value="UniProtKB-KW"/>
</dbReference>
<evidence type="ECO:0000256" key="5">
    <source>
        <dbReference type="ARBA" id="ARBA00022840"/>
    </source>
</evidence>
<name>A0A239IQN0_9BACT</name>
<feature type="domain" description="GS catalytic" evidence="10">
    <location>
        <begin position="142"/>
        <end position="479"/>
    </location>
</feature>
<dbReference type="EMBL" id="FZOU01000003">
    <property type="protein sequence ID" value="SNS95869.1"/>
    <property type="molecule type" value="Genomic_DNA"/>
</dbReference>
<sequence length="479" mass="53903">MSSEYRDFLELSYAELEELNLAGKEQRKARVPAEEIQAARLHDLTEGPYASQIKAVTVVFSDLEGRLHMLDYDKKFLVKSYDNLTFDGSSIRGFTAQRESDLRLGLDWSAFYWTPADVFGAGKVLVFGEVIDKNGEHYSGDLRGVLKSYAKEQFEKNGYTLNAANEIEGFLFEGIDAERSFHETGTFEYVNKGGYYHSLPGDPLREFIDTVSEVQRAMGFENEKDHPEVAPSQFEINYTYGDVVAAADQIQLYKLICRQVATQMGMTASFLPKPVTGVNGSGMHTNVSITKEGKNLMYDAAGEEKISKLGWEFVDRILTHGNDICLLLNASVNAYRRLDPHFEAPNQIKASATDRGSMVRIPIGNEKSSRVEVRSVGPDANPYMVLYSVFKTGLDGETAQIDNLRQASRYLPDNIYTAIEDFRKADWATKLLGEDVKARYADLKQASADRCPRLLGTIVKSSEVQFHHDVYNQLLWNIF</sequence>
<dbReference type="PROSITE" id="PS00181">
    <property type="entry name" value="GLNA_ATP"/>
    <property type="match status" value="1"/>
</dbReference>
<accession>A0A239IQN0</accession>
<dbReference type="PANTHER" id="PTHR43785:SF12">
    <property type="entry name" value="TYPE-1 GLUTAMINE SYNTHETASE 2"/>
    <property type="match status" value="1"/>
</dbReference>
<evidence type="ECO:0000256" key="9">
    <source>
        <dbReference type="RuleBase" id="RU004356"/>
    </source>
</evidence>
<dbReference type="Proteomes" id="UP000198356">
    <property type="component" value="Unassembled WGS sequence"/>
</dbReference>
<keyword evidence="6" id="KW-0460">Magnesium</keyword>
<dbReference type="RefSeq" id="WP_089408346.1">
    <property type="nucleotide sequence ID" value="NZ_FZOU01000003.1"/>
</dbReference>
<evidence type="ECO:0000313" key="11">
    <source>
        <dbReference type="EMBL" id="SNS95869.1"/>
    </source>
</evidence>
<dbReference type="InterPro" id="IPR036651">
    <property type="entry name" value="Gln_synt_N_sf"/>
</dbReference>
<dbReference type="InterPro" id="IPR008147">
    <property type="entry name" value="Gln_synt_N"/>
</dbReference>
<evidence type="ECO:0000256" key="6">
    <source>
        <dbReference type="ARBA" id="ARBA00022842"/>
    </source>
</evidence>
<dbReference type="GO" id="GO:0004356">
    <property type="term" value="F:glutamine synthetase activity"/>
    <property type="evidence" value="ECO:0007669"/>
    <property type="project" value="UniProtKB-EC"/>
</dbReference>
<dbReference type="Gene3D" id="3.30.590.10">
    <property type="entry name" value="Glutamine synthetase/guanido kinase, catalytic domain"/>
    <property type="match status" value="1"/>
</dbReference>
<dbReference type="InterPro" id="IPR027303">
    <property type="entry name" value="Gln_synth_gly_rich_site"/>
</dbReference>
<evidence type="ECO:0000256" key="7">
    <source>
        <dbReference type="PROSITE-ProRule" id="PRU01331"/>
    </source>
</evidence>
<keyword evidence="12" id="KW-1185">Reference proteome</keyword>
<dbReference type="InterPro" id="IPR014746">
    <property type="entry name" value="Gln_synth/guanido_kin_cat_dom"/>
</dbReference>
<dbReference type="SUPFAM" id="SSF54368">
    <property type="entry name" value="Glutamine synthetase, N-terminal domain"/>
    <property type="match status" value="1"/>
</dbReference>
<evidence type="ECO:0000259" key="10">
    <source>
        <dbReference type="PROSITE" id="PS51987"/>
    </source>
</evidence>
<dbReference type="InterPro" id="IPR008146">
    <property type="entry name" value="Gln_synth_cat_dom"/>
</dbReference>
<dbReference type="Pfam" id="PF00120">
    <property type="entry name" value="Gln-synt_C"/>
    <property type="match status" value="1"/>
</dbReference>
<dbReference type="OrthoDB" id="9807095at2"/>
<protein>
    <recommendedName>
        <fullName evidence="9">Glutamine synthetase</fullName>
        <ecNumber evidence="9">6.3.1.2</ecNumber>
    </recommendedName>
</protein>
<comment type="cofactor">
    <cofactor evidence="1">
        <name>Mg(2+)</name>
        <dbReference type="ChEBI" id="CHEBI:18420"/>
    </cofactor>
</comment>
<dbReference type="SMART" id="SM01230">
    <property type="entry name" value="Gln-synt_C"/>
    <property type="match status" value="1"/>
</dbReference>
<keyword evidence="5 9" id="KW-0067">ATP-binding</keyword>
<proteinExistence type="inferred from homology"/>
<dbReference type="InterPro" id="IPR027302">
    <property type="entry name" value="Gln_synth_N_conserv_site"/>
</dbReference>
<dbReference type="PANTHER" id="PTHR43785">
    <property type="entry name" value="GAMMA-GLUTAMYLPUTRESCINE SYNTHETASE"/>
    <property type="match status" value="1"/>
</dbReference>
<gene>
    <name evidence="11" type="ORF">SAMN05421770_103228</name>
</gene>
<dbReference type="PROSITE" id="PS51987">
    <property type="entry name" value="GS_CATALYTIC"/>
    <property type="match status" value="1"/>
</dbReference>
<keyword evidence="3 9" id="KW-0436">Ligase</keyword>
<dbReference type="Gene3D" id="3.10.20.70">
    <property type="entry name" value="Glutamine synthetase, N-terminal domain"/>
    <property type="match status" value="1"/>
</dbReference>
<evidence type="ECO:0000256" key="2">
    <source>
        <dbReference type="ARBA" id="ARBA00009897"/>
    </source>
</evidence>
<comment type="catalytic activity">
    <reaction evidence="9">
        <text>L-glutamate + NH4(+) + ATP = L-glutamine + ADP + phosphate + H(+)</text>
        <dbReference type="Rhea" id="RHEA:16169"/>
        <dbReference type="ChEBI" id="CHEBI:15378"/>
        <dbReference type="ChEBI" id="CHEBI:28938"/>
        <dbReference type="ChEBI" id="CHEBI:29985"/>
        <dbReference type="ChEBI" id="CHEBI:30616"/>
        <dbReference type="ChEBI" id="CHEBI:43474"/>
        <dbReference type="ChEBI" id="CHEBI:58359"/>
        <dbReference type="ChEBI" id="CHEBI:456216"/>
        <dbReference type="EC" id="6.3.1.2"/>
    </reaction>
</comment>
<keyword evidence="4 9" id="KW-0547">Nucleotide-binding</keyword>
<dbReference type="Pfam" id="PF03951">
    <property type="entry name" value="Gln-synt_N"/>
    <property type="match status" value="1"/>
</dbReference>
<evidence type="ECO:0000313" key="12">
    <source>
        <dbReference type="Proteomes" id="UP000198356"/>
    </source>
</evidence>
<comment type="similarity">
    <text evidence="2 7 8">Belongs to the glutamine synthetase family.</text>
</comment>
<evidence type="ECO:0000256" key="8">
    <source>
        <dbReference type="RuleBase" id="RU000384"/>
    </source>
</evidence>
<evidence type="ECO:0000256" key="1">
    <source>
        <dbReference type="ARBA" id="ARBA00001946"/>
    </source>
</evidence>
<reference evidence="11 12" key="1">
    <citation type="submission" date="2017-06" db="EMBL/GenBank/DDBJ databases">
        <authorList>
            <person name="Kim H.J."/>
            <person name="Triplett B.A."/>
        </authorList>
    </citation>
    <scope>NUCLEOTIDE SEQUENCE [LARGE SCALE GENOMIC DNA]</scope>
    <source>
        <strain evidence="11 12">DSM 18704</strain>
    </source>
</reference>
<dbReference type="EC" id="6.3.1.2" evidence="9"/>
<evidence type="ECO:0000256" key="4">
    <source>
        <dbReference type="ARBA" id="ARBA00022741"/>
    </source>
</evidence>
<dbReference type="GO" id="GO:0006542">
    <property type="term" value="P:glutamine biosynthetic process"/>
    <property type="evidence" value="ECO:0007669"/>
    <property type="project" value="InterPro"/>
</dbReference>
<dbReference type="PROSITE" id="PS00180">
    <property type="entry name" value="GLNA_1"/>
    <property type="match status" value="1"/>
</dbReference>